<dbReference type="InterPro" id="IPR013022">
    <property type="entry name" value="Xyl_isomerase-like_TIM-brl"/>
</dbReference>
<accession>A0A368KW97</accession>
<dbReference type="Pfam" id="PF01261">
    <property type="entry name" value="AP_endonuc_2"/>
    <property type="match status" value="1"/>
</dbReference>
<evidence type="ECO:0000313" key="3">
    <source>
        <dbReference type="Proteomes" id="UP000253562"/>
    </source>
</evidence>
<dbReference type="PANTHER" id="PTHR12110:SF53">
    <property type="entry name" value="BLR5974 PROTEIN"/>
    <property type="match status" value="1"/>
</dbReference>
<reference evidence="2 3" key="1">
    <citation type="submission" date="2018-07" db="EMBL/GenBank/DDBJ databases">
        <title>Comparative genomes isolates from brazilian mangrove.</title>
        <authorList>
            <person name="De Araujo J.E."/>
            <person name="Taketani R.G."/>
            <person name="Silva M.C.P."/>
            <person name="Lourenco M.V."/>
            <person name="Oliveira V.M."/>
            <person name="Andreote F.D."/>
        </authorList>
    </citation>
    <scope>NUCLEOTIDE SEQUENCE [LARGE SCALE GENOMIC DNA]</scope>
    <source>
        <strain evidence="2 3">HEX PRIS-MGV</strain>
    </source>
</reference>
<dbReference type="Gene3D" id="3.20.20.150">
    <property type="entry name" value="Divalent-metal-dependent TIM barrel enzymes"/>
    <property type="match status" value="1"/>
</dbReference>
<dbReference type="PANTHER" id="PTHR12110">
    <property type="entry name" value="HYDROXYPYRUVATE ISOMERASE"/>
    <property type="match status" value="1"/>
</dbReference>
<feature type="domain" description="Xylose isomerase-like TIM barrel" evidence="1">
    <location>
        <begin position="80"/>
        <end position="308"/>
    </location>
</feature>
<evidence type="ECO:0000313" key="2">
    <source>
        <dbReference type="EMBL" id="RCS54698.1"/>
    </source>
</evidence>
<dbReference type="OrthoDB" id="9810637at2"/>
<comment type="caution">
    <text evidence="2">The sequence shown here is derived from an EMBL/GenBank/DDBJ whole genome shotgun (WGS) entry which is preliminary data.</text>
</comment>
<dbReference type="Proteomes" id="UP000253562">
    <property type="component" value="Unassembled WGS sequence"/>
</dbReference>
<name>A0A368KW97_9BACT</name>
<proteinExistence type="predicted"/>
<keyword evidence="2" id="KW-0413">Isomerase</keyword>
<dbReference type="GO" id="GO:0016853">
    <property type="term" value="F:isomerase activity"/>
    <property type="evidence" value="ECO:0007669"/>
    <property type="project" value="UniProtKB-KW"/>
</dbReference>
<dbReference type="SUPFAM" id="SSF51658">
    <property type="entry name" value="Xylose isomerase-like"/>
    <property type="match status" value="1"/>
</dbReference>
<evidence type="ECO:0000259" key="1">
    <source>
        <dbReference type="Pfam" id="PF01261"/>
    </source>
</evidence>
<dbReference type="AlphaFoldDB" id="A0A368KW97"/>
<dbReference type="InterPro" id="IPR050312">
    <property type="entry name" value="IolE/XylAMocC-like"/>
</dbReference>
<dbReference type="PROSITE" id="PS51318">
    <property type="entry name" value="TAT"/>
    <property type="match status" value="1"/>
</dbReference>
<dbReference type="EMBL" id="QPEX01000010">
    <property type="protein sequence ID" value="RCS54698.1"/>
    <property type="molecule type" value="Genomic_DNA"/>
</dbReference>
<gene>
    <name evidence="2" type="ORF">DTL42_06105</name>
</gene>
<protein>
    <submittedName>
        <fullName evidence="2">Sugar phosphate isomerase/epimerase</fullName>
    </submittedName>
</protein>
<dbReference type="InterPro" id="IPR036237">
    <property type="entry name" value="Xyl_isomerase-like_sf"/>
</dbReference>
<dbReference type="InterPro" id="IPR006311">
    <property type="entry name" value="TAT_signal"/>
</dbReference>
<organism evidence="2 3">
    <name type="scientific">Bremerella cremea</name>
    <dbReference type="NCBI Taxonomy" id="1031537"/>
    <lineage>
        <taxon>Bacteria</taxon>
        <taxon>Pseudomonadati</taxon>
        <taxon>Planctomycetota</taxon>
        <taxon>Planctomycetia</taxon>
        <taxon>Pirellulales</taxon>
        <taxon>Pirellulaceae</taxon>
        <taxon>Bremerella</taxon>
    </lineage>
</organism>
<sequence>MFTKHQSSHPRTTSMPMHLGRRLFLQSMAATGAGLALSSQLVAAEKAAPFKISLAEWSLHRTIREGKLDNLDFAKTAKETCGVEAIEYVNQFFKDKAKDEKYLAELNKRAADNGVTQVLIMCDGEGALGAPDEAARKQAVENHHKWVEAAKTLGCHSIRVNAASDHKLSYAEQMKLAADGLAQLSEFAKGYDMNVIVENHGGLSSDGAWLAGVMKTVNMENCGTLPDFGNFRVSSNEMYDRYKGVDELMPYAKAVSAKTHAFDVEGNETNTDYFKMMDIVVNKHNYHGFVGIEWEGGGIGEIEGIIATRKLLERCAEKLSA</sequence>